<dbReference type="Proteomes" id="UP000004416">
    <property type="component" value="Unassembled WGS sequence"/>
</dbReference>
<name>G9XU84_DESHA</name>
<evidence type="ECO:0000313" key="1">
    <source>
        <dbReference type="EMBL" id="EHL04760.1"/>
    </source>
</evidence>
<gene>
    <name evidence="1" type="ORF">HMPREF0322_04541</name>
</gene>
<dbReference type="EMBL" id="AFZX01000118">
    <property type="protein sequence ID" value="EHL04760.1"/>
    <property type="molecule type" value="Genomic_DNA"/>
</dbReference>
<comment type="caution">
    <text evidence="1">The sequence shown here is derived from an EMBL/GenBank/DDBJ whole genome shotgun (WGS) entry which is preliminary data.</text>
</comment>
<sequence length="83" mass="8385">MVKVKGSFFSSDRVESLSYKVALKFLLPMRRAKPGMALPSVCVSCSAGGVCSCVPDSAGAGEGVDDSIGVEEGAAVLTDGADV</sequence>
<organism evidence="1 2">
    <name type="scientific">Desulfitobacterium hafniense DP7</name>
    <dbReference type="NCBI Taxonomy" id="537010"/>
    <lineage>
        <taxon>Bacteria</taxon>
        <taxon>Bacillati</taxon>
        <taxon>Bacillota</taxon>
        <taxon>Clostridia</taxon>
        <taxon>Eubacteriales</taxon>
        <taxon>Desulfitobacteriaceae</taxon>
        <taxon>Desulfitobacterium</taxon>
    </lineage>
</organism>
<reference evidence="1 2" key="1">
    <citation type="submission" date="2011-08" db="EMBL/GenBank/DDBJ databases">
        <authorList>
            <person name="Weinstock G."/>
            <person name="Sodergren E."/>
            <person name="Clifton S."/>
            <person name="Fulton L."/>
            <person name="Fulton B."/>
            <person name="Courtney L."/>
            <person name="Fronick C."/>
            <person name="Harrison M."/>
            <person name="Strong C."/>
            <person name="Farmer C."/>
            <person name="Delahaunty K."/>
            <person name="Markovic C."/>
            <person name="Hall O."/>
            <person name="Minx P."/>
            <person name="Tomlinson C."/>
            <person name="Mitreva M."/>
            <person name="Hou S."/>
            <person name="Chen J."/>
            <person name="Wollam A."/>
            <person name="Pepin K.H."/>
            <person name="Johnson M."/>
            <person name="Bhonagiri V."/>
            <person name="Zhang X."/>
            <person name="Suruliraj S."/>
            <person name="Warren W."/>
            <person name="Chinwalla A."/>
            <person name="Mardis E.R."/>
            <person name="Wilson R.K."/>
        </authorList>
    </citation>
    <scope>NUCLEOTIDE SEQUENCE [LARGE SCALE GENOMIC DNA]</scope>
    <source>
        <strain evidence="1 2">DP7</strain>
    </source>
</reference>
<protein>
    <submittedName>
        <fullName evidence="1">Uncharacterized protein</fullName>
    </submittedName>
</protein>
<evidence type="ECO:0000313" key="2">
    <source>
        <dbReference type="Proteomes" id="UP000004416"/>
    </source>
</evidence>
<dbReference type="HOGENOM" id="CLU_2537084_0_0_9"/>
<accession>G9XU84</accession>
<dbReference type="PATRIC" id="fig|537010.4.peg.4235"/>
<dbReference type="AlphaFoldDB" id="G9XU84"/>
<proteinExistence type="predicted"/>